<reference evidence="1" key="1">
    <citation type="submission" date="2006-10" db="EMBL/GenBank/DDBJ databases">
        <authorList>
            <person name="Amadeo P."/>
            <person name="Zhao Q."/>
            <person name="Wortman J."/>
            <person name="Fraser-Liggett C."/>
            <person name="Carlton J."/>
        </authorList>
    </citation>
    <scope>NUCLEOTIDE SEQUENCE</scope>
    <source>
        <strain evidence="1">G3</strain>
    </source>
</reference>
<reference evidence="1" key="2">
    <citation type="journal article" date="2007" name="Science">
        <title>Draft genome sequence of the sexually transmitted pathogen Trichomonas vaginalis.</title>
        <authorList>
            <person name="Carlton J.M."/>
            <person name="Hirt R.P."/>
            <person name="Silva J.C."/>
            <person name="Delcher A.L."/>
            <person name="Schatz M."/>
            <person name="Zhao Q."/>
            <person name="Wortman J.R."/>
            <person name="Bidwell S.L."/>
            <person name="Alsmark U.C.M."/>
            <person name="Besteiro S."/>
            <person name="Sicheritz-Ponten T."/>
            <person name="Noel C.J."/>
            <person name="Dacks J.B."/>
            <person name="Foster P.G."/>
            <person name="Simillion C."/>
            <person name="Van de Peer Y."/>
            <person name="Miranda-Saavedra D."/>
            <person name="Barton G.J."/>
            <person name="Westrop G.D."/>
            <person name="Mueller S."/>
            <person name="Dessi D."/>
            <person name="Fiori P.L."/>
            <person name="Ren Q."/>
            <person name="Paulsen I."/>
            <person name="Zhang H."/>
            <person name="Bastida-Corcuera F.D."/>
            <person name="Simoes-Barbosa A."/>
            <person name="Brown M.T."/>
            <person name="Hayes R.D."/>
            <person name="Mukherjee M."/>
            <person name="Okumura C.Y."/>
            <person name="Schneider R."/>
            <person name="Smith A.J."/>
            <person name="Vanacova S."/>
            <person name="Villalvazo M."/>
            <person name="Haas B.J."/>
            <person name="Pertea M."/>
            <person name="Feldblyum T.V."/>
            <person name="Utterback T.R."/>
            <person name="Shu C.L."/>
            <person name="Osoegawa K."/>
            <person name="de Jong P.J."/>
            <person name="Hrdy I."/>
            <person name="Horvathova L."/>
            <person name="Zubacova Z."/>
            <person name="Dolezal P."/>
            <person name="Malik S.B."/>
            <person name="Logsdon J.M. Jr."/>
            <person name="Henze K."/>
            <person name="Gupta A."/>
            <person name="Wang C.C."/>
            <person name="Dunne R.L."/>
            <person name="Upcroft J.A."/>
            <person name="Upcroft P."/>
            <person name="White O."/>
            <person name="Salzberg S.L."/>
            <person name="Tang P."/>
            <person name="Chiu C.-H."/>
            <person name="Lee Y.-S."/>
            <person name="Embley T.M."/>
            <person name="Coombs G.H."/>
            <person name="Mottram J.C."/>
            <person name="Tachezy J."/>
            <person name="Fraser-Liggett C.M."/>
            <person name="Johnson P.J."/>
        </authorList>
    </citation>
    <scope>NUCLEOTIDE SEQUENCE [LARGE SCALE GENOMIC DNA]</scope>
    <source>
        <strain evidence="1">G3</strain>
    </source>
</reference>
<dbReference type="VEuPathDB" id="TrichDB:TVAGG3_0259160"/>
<proteinExistence type="predicted"/>
<sequence length="700" mass="81187">MKLKGHVVHIPMSSETALSLDELEKTVAEFNQLGGFKMGSAAGILGRKLQSLFIKNIRMMRGCFLMELFALDNSKLFSSTKVPGIFHNIYNQPPRATSRYPQIFIQTLAFQIHTIYEKPLELAKAISTFFVKDKTGQNYFAYSTFPAIFSYFLGQEFSRSASLFLIGLIYETKDVNFIENLIESYFKAVPIFYTRLWAALTDAYVNFPREYDNDYIFNVFTNCLSSSLCHLTEFHVNVFASYAVTYPTRVSSFLIDKLFTNRFNVAANASKYIPHPSFNKAMTSFFSWLRKSDQKMKVQRLINIIRDHKRFLDVIPSMNCSIWSHGIPFILCDFDLSILTDILKSSPIFKYTPQSDLNITHGFDAYLMEIFPSFDFDNDEQICQSLFNKYPPNIKIEDNENYSRLYRAVQMEAKKNSIDVYMLINDQRYKFSLLNETSFRSYCLKSILNEYLTNYNTLETSFLLAEHESRQRDLKSAIDDYMQTLFFRFAGNYLRRKVLKNRHRIDDSLSTAMSKMVAGDQISSHNYFAIGCTALDSVNITINSKFEGPRKFLALSNDWLERIWPNHPCQEYVKDRMVRILNLATRLTQLGELKYGKRLVLILDFVTSLISLCDKQPKKYLLPMIHISMMNANAGDILITFLFLHHNLFSSSVLTSKWGRGVVDTWNMFAMAIWDIMKDDTDLLTKCNSTEFVCSIYKVN</sequence>
<dbReference type="SMR" id="A2DUW6"/>
<dbReference type="InParanoid" id="A2DUW6"/>
<dbReference type="VEuPathDB" id="TrichDB:TVAG_160240"/>
<accession>A2DUW6</accession>
<keyword evidence="2" id="KW-1185">Reference proteome</keyword>
<dbReference type="OrthoDB" id="10589895at2759"/>
<evidence type="ECO:0000313" key="1">
    <source>
        <dbReference type="EMBL" id="EAY15851.1"/>
    </source>
</evidence>
<dbReference type="KEGG" id="tva:4773858"/>
<organism evidence="1 2">
    <name type="scientific">Trichomonas vaginalis (strain ATCC PRA-98 / G3)</name>
    <dbReference type="NCBI Taxonomy" id="412133"/>
    <lineage>
        <taxon>Eukaryota</taxon>
        <taxon>Metamonada</taxon>
        <taxon>Parabasalia</taxon>
        <taxon>Trichomonadida</taxon>
        <taxon>Trichomonadidae</taxon>
        <taxon>Trichomonas</taxon>
    </lineage>
</organism>
<dbReference type="Proteomes" id="UP000001542">
    <property type="component" value="Unassembled WGS sequence"/>
</dbReference>
<dbReference type="RefSeq" id="XP_001328074.1">
    <property type="nucleotide sequence ID" value="XM_001328039.1"/>
</dbReference>
<protein>
    <submittedName>
        <fullName evidence="1">Uncharacterized protein</fullName>
    </submittedName>
</protein>
<dbReference type="AlphaFoldDB" id="A2DUW6"/>
<evidence type="ECO:0000313" key="2">
    <source>
        <dbReference type="Proteomes" id="UP000001542"/>
    </source>
</evidence>
<dbReference type="EMBL" id="DS113250">
    <property type="protein sequence ID" value="EAY15851.1"/>
    <property type="molecule type" value="Genomic_DNA"/>
</dbReference>
<gene>
    <name evidence="1" type="ORF">TVAG_160240</name>
</gene>
<name>A2DUW6_TRIV3</name>